<name>A0A2R4MEL2_9HYPH</name>
<dbReference type="KEGG" id="mmyr:MXMO3_01801"/>
<organism evidence="1 2">
    <name type="scientific">Maritalea myrionectae</name>
    <dbReference type="NCBI Taxonomy" id="454601"/>
    <lineage>
        <taxon>Bacteria</taxon>
        <taxon>Pseudomonadati</taxon>
        <taxon>Pseudomonadota</taxon>
        <taxon>Alphaproteobacteria</taxon>
        <taxon>Hyphomicrobiales</taxon>
        <taxon>Devosiaceae</taxon>
        <taxon>Maritalea</taxon>
    </lineage>
</organism>
<dbReference type="InterPro" id="IPR029055">
    <property type="entry name" value="Ntn_hydrolases_N"/>
</dbReference>
<proteinExistence type="predicted"/>
<dbReference type="Proteomes" id="UP000258927">
    <property type="component" value="Chromosome"/>
</dbReference>
<gene>
    <name evidence="1" type="ORF">MXMO3_01801</name>
</gene>
<dbReference type="EMBL" id="CP021330">
    <property type="protein sequence ID" value="AVX04326.1"/>
    <property type="molecule type" value="Genomic_DNA"/>
</dbReference>
<reference evidence="1 2" key="1">
    <citation type="submission" date="2017-05" db="EMBL/GenBank/DDBJ databases">
        <title>Genome Analysis of Maritalea myrionectae HL2708#5.</title>
        <authorList>
            <consortium name="Cotde Inc.-PKNU"/>
            <person name="Jang D."/>
            <person name="Oh H.-M."/>
        </authorList>
    </citation>
    <scope>NUCLEOTIDE SEQUENCE [LARGE SCALE GENOMIC DNA]</scope>
    <source>
        <strain evidence="1 2">HL2708#5</strain>
    </source>
</reference>
<evidence type="ECO:0000313" key="1">
    <source>
        <dbReference type="EMBL" id="AVX04326.1"/>
    </source>
</evidence>
<accession>A0A2R4MEL2</accession>
<keyword evidence="2" id="KW-1185">Reference proteome</keyword>
<dbReference type="RefSeq" id="WP_117395659.1">
    <property type="nucleotide sequence ID" value="NZ_CP021330.1"/>
</dbReference>
<dbReference type="SUPFAM" id="SSF56235">
    <property type="entry name" value="N-terminal nucleophile aminohydrolases (Ntn hydrolases)"/>
    <property type="match status" value="1"/>
</dbReference>
<evidence type="ECO:0000313" key="2">
    <source>
        <dbReference type="Proteomes" id="UP000258927"/>
    </source>
</evidence>
<sequence length="177" mass="19006">MTCIVGLVENGDIYIGGDSAGVSGSLMTVRKDPKVCRVGDFIIGFTSSFRMGQLLAHSFEPPKHYDETDLYDYMVTSFVDAVRDCLKRGGFARVDSSAEEGGTFLVGYKGRLFEIESDYQVGEALSGYAACGCGREVALGALFATNGQKPKDRIKTALEAAASLNAYVRAPFNVLSV</sequence>
<dbReference type="AlphaFoldDB" id="A0A2R4MEL2"/>
<protein>
    <submittedName>
        <fullName evidence="1">Uncharacterized protein</fullName>
    </submittedName>
</protein>
<dbReference type="Gene3D" id="3.60.20.10">
    <property type="entry name" value="Glutamine Phosphoribosylpyrophosphate, subunit 1, domain 1"/>
    <property type="match status" value="1"/>
</dbReference>